<name>R7ZPL2_9BACT</name>
<dbReference type="PANTHER" id="PTHR30069">
    <property type="entry name" value="TONB-DEPENDENT OUTER MEMBRANE RECEPTOR"/>
    <property type="match status" value="1"/>
</dbReference>
<dbReference type="OrthoDB" id="1111684at2"/>
<dbReference type="Gene3D" id="2.40.170.20">
    <property type="entry name" value="TonB-dependent receptor, beta-barrel domain"/>
    <property type="match status" value="1"/>
</dbReference>
<keyword evidence="8 13" id="KW-0675">Receptor</keyword>
<keyword evidence="14" id="KW-1185">Reference proteome</keyword>
<dbReference type="SUPFAM" id="SSF56935">
    <property type="entry name" value="Porins"/>
    <property type="match status" value="1"/>
</dbReference>
<evidence type="ECO:0000256" key="9">
    <source>
        <dbReference type="ARBA" id="ARBA00023237"/>
    </source>
</evidence>
<dbReference type="GO" id="GO:0009279">
    <property type="term" value="C:cell outer membrane"/>
    <property type="evidence" value="ECO:0007669"/>
    <property type="project" value="UniProtKB-SubCell"/>
</dbReference>
<evidence type="ECO:0000256" key="2">
    <source>
        <dbReference type="ARBA" id="ARBA00022448"/>
    </source>
</evidence>
<evidence type="ECO:0000256" key="4">
    <source>
        <dbReference type="ARBA" id="ARBA00022692"/>
    </source>
</evidence>
<dbReference type="SUPFAM" id="SSF49464">
    <property type="entry name" value="Carboxypeptidase regulatory domain-like"/>
    <property type="match status" value="1"/>
</dbReference>
<dbReference type="PANTHER" id="PTHR30069:SF29">
    <property type="entry name" value="HEMOGLOBIN AND HEMOGLOBIN-HAPTOGLOBIN-BINDING PROTEIN 1-RELATED"/>
    <property type="match status" value="1"/>
</dbReference>
<dbReference type="Pfam" id="PF00593">
    <property type="entry name" value="TonB_dep_Rec_b-barrel"/>
    <property type="match status" value="1"/>
</dbReference>
<dbReference type="InterPro" id="IPR039426">
    <property type="entry name" value="TonB-dep_rcpt-like"/>
</dbReference>
<keyword evidence="6 10" id="KW-0798">TonB box</keyword>
<accession>R7ZPL2</accession>
<evidence type="ECO:0000256" key="8">
    <source>
        <dbReference type="ARBA" id="ARBA00023170"/>
    </source>
</evidence>
<evidence type="ECO:0000313" key="14">
    <source>
        <dbReference type="Proteomes" id="UP000013909"/>
    </source>
</evidence>
<feature type="domain" description="TonB-dependent receptor-like beta-barrel" evidence="11">
    <location>
        <begin position="291"/>
        <end position="742"/>
    </location>
</feature>
<dbReference type="AlphaFoldDB" id="R7ZPL2"/>
<dbReference type="Pfam" id="PF13715">
    <property type="entry name" value="CarbopepD_reg_2"/>
    <property type="match status" value="1"/>
</dbReference>
<evidence type="ECO:0000256" key="6">
    <source>
        <dbReference type="ARBA" id="ARBA00023077"/>
    </source>
</evidence>
<protein>
    <submittedName>
        <fullName evidence="13">TonB-dependent receptor</fullName>
    </submittedName>
</protein>
<evidence type="ECO:0000259" key="12">
    <source>
        <dbReference type="Pfam" id="PF07715"/>
    </source>
</evidence>
<evidence type="ECO:0000256" key="7">
    <source>
        <dbReference type="ARBA" id="ARBA00023136"/>
    </source>
</evidence>
<dbReference type="Gene3D" id="2.170.130.10">
    <property type="entry name" value="TonB-dependent receptor, plug domain"/>
    <property type="match status" value="1"/>
</dbReference>
<dbReference type="RefSeq" id="WP_010855684.1">
    <property type="nucleotide sequence ID" value="NZ_AQHR01000091.1"/>
</dbReference>
<dbReference type="InterPro" id="IPR008969">
    <property type="entry name" value="CarboxyPept-like_regulatory"/>
</dbReference>
<keyword evidence="9" id="KW-0998">Cell outer membrane</keyword>
<keyword evidence="3" id="KW-1134">Transmembrane beta strand</keyword>
<dbReference type="Pfam" id="PF07715">
    <property type="entry name" value="Plug"/>
    <property type="match status" value="1"/>
</dbReference>
<evidence type="ECO:0000259" key="11">
    <source>
        <dbReference type="Pfam" id="PF00593"/>
    </source>
</evidence>
<evidence type="ECO:0000256" key="5">
    <source>
        <dbReference type="ARBA" id="ARBA00022729"/>
    </source>
</evidence>
<proteinExistence type="inferred from homology"/>
<dbReference type="GO" id="GO:0044718">
    <property type="term" value="P:siderophore transmembrane transport"/>
    <property type="evidence" value="ECO:0007669"/>
    <property type="project" value="TreeGrafter"/>
</dbReference>
<dbReference type="InterPro" id="IPR000531">
    <property type="entry name" value="Beta-barrel_TonB"/>
</dbReference>
<dbReference type="STRING" id="1232681.ADIS_3552"/>
<evidence type="ECO:0000313" key="13">
    <source>
        <dbReference type="EMBL" id="EON75964.1"/>
    </source>
</evidence>
<dbReference type="InterPro" id="IPR036942">
    <property type="entry name" value="Beta-barrel_TonB_sf"/>
</dbReference>
<reference evidence="13 14" key="1">
    <citation type="submission" date="2013-02" db="EMBL/GenBank/DDBJ databases">
        <title>A novel strain isolated from Lonar lake, Maharashtra, India.</title>
        <authorList>
            <person name="Singh A."/>
        </authorList>
    </citation>
    <scope>NUCLEOTIDE SEQUENCE [LARGE SCALE GENOMIC DNA]</scope>
    <source>
        <strain evidence="13 14">AK24</strain>
    </source>
</reference>
<feature type="domain" description="TonB-dependent receptor plug" evidence="12">
    <location>
        <begin position="149"/>
        <end position="225"/>
    </location>
</feature>
<evidence type="ECO:0000256" key="1">
    <source>
        <dbReference type="ARBA" id="ARBA00004571"/>
    </source>
</evidence>
<evidence type="ECO:0000256" key="10">
    <source>
        <dbReference type="RuleBase" id="RU003357"/>
    </source>
</evidence>
<comment type="subcellular location">
    <subcellularLocation>
        <location evidence="1">Cell outer membrane</location>
        <topology evidence="1">Multi-pass membrane protein</topology>
    </subcellularLocation>
</comment>
<gene>
    <name evidence="13" type="ORF">ADIS_3552</name>
</gene>
<dbReference type="InterPro" id="IPR012910">
    <property type="entry name" value="Plug_dom"/>
</dbReference>
<dbReference type="EMBL" id="AQHR01000091">
    <property type="protein sequence ID" value="EON75964.1"/>
    <property type="molecule type" value="Genomic_DNA"/>
</dbReference>
<sequence>MRLYYAYFLAVSFCLFGFGKINAQETTYISGQVFDKVTSEPLPGANVYWTMAVSRGVVSDLEGGFSLPVMSLPAELVVSFIGFEPVKRVLTDKDLNRELKLFLSPDEVSLQEVVVRELRENNNVVGVDMGKTSLPVSLIKSIPALFGEVDLLRSLQFLPGVNTAGEGTTGLFVRGGSADQNLVQIDGAPIYNPSHFFGFFSVFNPDALADVSLSKGHIPSRYGGRLSSLIDVSLKEGNTQRIRGEGGIGSISSRLTVDGPLFSENSSFVLSGRRTYADLFLKLSPNENVRNNQLYFYDTSGKFMWRLKDRDKITLSSYYGADFLGAGGQFGLGWANWISSLNWTRTLKENLFLDVNGYHSYYNYEIAFTNPDIGFDWTNNLAESGIRGEVHYVPEQGKDLYVGVHSQVYHFSPVQLIPRPESVIDPLTTNSKTAWQNNLFVNWSQDLGANLFFEGGIRWSHYQQIGPATEYVYENQDPTSGAVIDTLTYKSLQHVKTYQGLEPRLAIRYLLNESLSLKGSYNRNFQYVQIATNNSAGLPIDRWTPAGPYIAPVRSDQVSIGAFKNLDNNRFELSVEGYYKDFDQVIDLKQGANILFSDNLETEVLAGRGWSYGVEFLLRKNVGKSTGWLSYTWSRVYRQIDGINEDRPFNPRFDRPHDVSLIVNHRLTPRLELSGTFVYSSGVAVTFPVGSYVIDNQRVPLYSPRRNEDRFPAFHRMDLSANLKNRDKGRWWKGSWNFSVYNAYNRKNPFSYQFTDIYNNDITFNPGPGREVTSVRPGVVMTYLFGVLPSITYNFEF</sequence>
<evidence type="ECO:0000256" key="3">
    <source>
        <dbReference type="ARBA" id="ARBA00022452"/>
    </source>
</evidence>
<keyword evidence="7 10" id="KW-0472">Membrane</keyword>
<organism evidence="13 14">
    <name type="scientific">Lunatimonas lonarensis</name>
    <dbReference type="NCBI Taxonomy" id="1232681"/>
    <lineage>
        <taxon>Bacteria</taxon>
        <taxon>Pseudomonadati</taxon>
        <taxon>Bacteroidota</taxon>
        <taxon>Cytophagia</taxon>
        <taxon>Cytophagales</taxon>
        <taxon>Cyclobacteriaceae</taxon>
    </lineage>
</organism>
<keyword evidence="4" id="KW-0812">Transmembrane</keyword>
<keyword evidence="2" id="KW-0813">Transport</keyword>
<dbReference type="InterPro" id="IPR037066">
    <property type="entry name" value="Plug_dom_sf"/>
</dbReference>
<comment type="caution">
    <text evidence="13">The sequence shown here is derived from an EMBL/GenBank/DDBJ whole genome shotgun (WGS) entry which is preliminary data.</text>
</comment>
<keyword evidence="5" id="KW-0732">Signal</keyword>
<dbReference type="GO" id="GO:0015344">
    <property type="term" value="F:siderophore uptake transmembrane transporter activity"/>
    <property type="evidence" value="ECO:0007669"/>
    <property type="project" value="TreeGrafter"/>
</dbReference>
<dbReference type="Proteomes" id="UP000013909">
    <property type="component" value="Unassembled WGS sequence"/>
</dbReference>
<dbReference type="PATRIC" id="fig|1288963.3.peg.3543"/>
<comment type="similarity">
    <text evidence="10">Belongs to the TonB-dependent receptor family.</text>
</comment>